<gene>
    <name evidence="5" type="ORF">NO357_08245</name>
</gene>
<dbReference type="InterPro" id="IPR001270">
    <property type="entry name" value="ClpA/B"/>
</dbReference>
<dbReference type="GO" id="GO:0016887">
    <property type="term" value="F:ATP hydrolysis activity"/>
    <property type="evidence" value="ECO:0007669"/>
    <property type="project" value="InterPro"/>
</dbReference>
<evidence type="ECO:0000256" key="2">
    <source>
        <dbReference type="ARBA" id="ARBA00022840"/>
    </source>
</evidence>
<feature type="domain" description="AAA+ ATPase" evidence="4">
    <location>
        <begin position="342"/>
        <end position="507"/>
    </location>
</feature>
<keyword evidence="2" id="KW-0067">ATP-binding</keyword>
<dbReference type="Proteomes" id="UP001226762">
    <property type="component" value="Unassembled WGS sequence"/>
</dbReference>
<dbReference type="InterPro" id="IPR027417">
    <property type="entry name" value="P-loop_NTPase"/>
</dbReference>
<dbReference type="PROSITE" id="PS00871">
    <property type="entry name" value="CLPAB_2"/>
    <property type="match status" value="1"/>
</dbReference>
<dbReference type="PANTHER" id="PTHR11638:SF18">
    <property type="entry name" value="HEAT SHOCK PROTEIN 104"/>
    <property type="match status" value="1"/>
</dbReference>
<dbReference type="InterPro" id="IPR003959">
    <property type="entry name" value="ATPase_AAA_core"/>
</dbReference>
<organism evidence="5 6">
    <name type="scientific">Marimonas arenosa</name>
    <dbReference type="NCBI Taxonomy" id="1795305"/>
    <lineage>
        <taxon>Bacteria</taxon>
        <taxon>Pseudomonadati</taxon>
        <taxon>Pseudomonadota</taxon>
        <taxon>Alphaproteobacteria</taxon>
        <taxon>Rhodobacterales</taxon>
        <taxon>Paracoccaceae</taxon>
        <taxon>Marimonas</taxon>
    </lineage>
</organism>
<dbReference type="GO" id="GO:0005524">
    <property type="term" value="F:ATP binding"/>
    <property type="evidence" value="ECO:0007669"/>
    <property type="project" value="UniProtKB-KW"/>
</dbReference>
<sequence>MNKPLPHHALPREHVSEHRAAPAWYEEFGSSLTVRSQFVLSGNTRDLYVSPTDPQQGFLSFEQTLWRLVHGRDIHALLLHDPVDGLRLHSECDPRLKRVLQSHEIILGNVAETPQQITELWRKVAEMRLIPTALVIDYSSHLARNDAPGLTDLFLTAHKQSRIPVPPRPKAAARAPLRNPTIWVADRAADLPDWFVVGNDDLREIVAELPTLEDRFAFARTLLPHFPPHPARRAGEIDNLLETFALQCDRHTLVAMRAIADMAHAEGLGLDRITDVIAMYRTGARRNPWKSPVLKSRMRNARDILTARVKGQDSAIDKTLDILMRSVTGLSGAQTGHRQTRPRGVLLFAGPTGVGKTELAKSVTELLFGDETACHRFDMSEFMEEASVTRLIGAPPGHPGHDRGGELINAIHKRPFSVFLFDEIEKAHPRILDTFLQILDEGRITDSRGATAYFSEALIIFTSNIGMFGSRRENNMGMNVMPSDPHNVVEQKINKAVQDHFRFELKRPELMNRIGHNVVVFDFIDRAAQGVIFSTILKRVFSVVTIEQEIDLRITDEARAELEHLCTQDVFDGGRGIGNRIETHLINPMSRALFFCEPGDTLEIALDRGATGRSRLAFHPAPASSGPSRR</sequence>
<dbReference type="AlphaFoldDB" id="A0AAE4B506"/>
<evidence type="ECO:0000313" key="5">
    <source>
        <dbReference type="EMBL" id="MDQ2089884.1"/>
    </source>
</evidence>
<evidence type="ECO:0000256" key="3">
    <source>
        <dbReference type="ARBA" id="ARBA00023186"/>
    </source>
</evidence>
<dbReference type="Gene3D" id="3.40.50.300">
    <property type="entry name" value="P-loop containing nucleotide triphosphate hydrolases"/>
    <property type="match status" value="1"/>
</dbReference>
<reference evidence="5" key="2">
    <citation type="submission" date="2023-02" db="EMBL/GenBank/DDBJ databases">
        <title>'Rhodoalgimonas zhirmunskyi' gen. nov., isolated from a red alga.</title>
        <authorList>
            <person name="Nedashkovskaya O.I."/>
            <person name="Otstavnykh N.Y."/>
            <person name="Bystritskaya E.P."/>
            <person name="Balabanova L.A."/>
            <person name="Isaeva M.P."/>
        </authorList>
    </citation>
    <scope>NUCLEOTIDE SEQUENCE</scope>
    <source>
        <strain evidence="5">KCTC 52189</strain>
    </source>
</reference>
<evidence type="ECO:0000259" key="4">
    <source>
        <dbReference type="SMART" id="SM00382"/>
    </source>
</evidence>
<dbReference type="GO" id="GO:0034605">
    <property type="term" value="P:cellular response to heat"/>
    <property type="evidence" value="ECO:0007669"/>
    <property type="project" value="TreeGrafter"/>
</dbReference>
<name>A0AAE4B506_9RHOB</name>
<dbReference type="EMBL" id="JANHAX010000002">
    <property type="protein sequence ID" value="MDQ2089884.1"/>
    <property type="molecule type" value="Genomic_DNA"/>
</dbReference>
<protein>
    <submittedName>
        <fullName evidence="5">AAA family ATPase</fullName>
    </submittedName>
</protein>
<proteinExistence type="predicted"/>
<dbReference type="InterPro" id="IPR050130">
    <property type="entry name" value="ClpA_ClpB"/>
</dbReference>
<keyword evidence="3" id="KW-0143">Chaperone</keyword>
<dbReference type="Pfam" id="PF07724">
    <property type="entry name" value="AAA_2"/>
    <property type="match status" value="1"/>
</dbReference>
<comment type="caution">
    <text evidence="5">The sequence shown here is derived from an EMBL/GenBank/DDBJ whole genome shotgun (WGS) entry which is preliminary data.</text>
</comment>
<dbReference type="InterPro" id="IPR028299">
    <property type="entry name" value="ClpA/B_CS2"/>
</dbReference>
<dbReference type="GO" id="GO:0005737">
    <property type="term" value="C:cytoplasm"/>
    <property type="evidence" value="ECO:0007669"/>
    <property type="project" value="TreeGrafter"/>
</dbReference>
<evidence type="ECO:0000256" key="1">
    <source>
        <dbReference type="ARBA" id="ARBA00022741"/>
    </source>
</evidence>
<keyword evidence="1" id="KW-0547">Nucleotide-binding</keyword>
<dbReference type="RefSeq" id="WP_306735154.1">
    <property type="nucleotide sequence ID" value="NZ_JANHAX010000002.1"/>
</dbReference>
<reference evidence="5" key="1">
    <citation type="submission" date="2022-07" db="EMBL/GenBank/DDBJ databases">
        <authorList>
            <person name="Otstavnykh N."/>
            <person name="Isaeva M."/>
            <person name="Bystritskaya E."/>
        </authorList>
    </citation>
    <scope>NUCLEOTIDE SEQUENCE</scope>
    <source>
        <strain evidence="5">KCTC 52189</strain>
    </source>
</reference>
<keyword evidence="6" id="KW-1185">Reference proteome</keyword>
<evidence type="ECO:0000313" key="6">
    <source>
        <dbReference type="Proteomes" id="UP001226762"/>
    </source>
</evidence>
<dbReference type="PRINTS" id="PR00300">
    <property type="entry name" value="CLPPROTEASEA"/>
</dbReference>
<accession>A0AAE4B506</accession>
<dbReference type="SUPFAM" id="SSF52540">
    <property type="entry name" value="P-loop containing nucleoside triphosphate hydrolases"/>
    <property type="match status" value="1"/>
</dbReference>
<dbReference type="CDD" id="cd19499">
    <property type="entry name" value="RecA-like_ClpB_Hsp104-like"/>
    <property type="match status" value="1"/>
</dbReference>
<dbReference type="InterPro" id="IPR003593">
    <property type="entry name" value="AAA+_ATPase"/>
</dbReference>
<dbReference type="SMART" id="SM00382">
    <property type="entry name" value="AAA"/>
    <property type="match status" value="1"/>
</dbReference>
<dbReference type="PANTHER" id="PTHR11638">
    <property type="entry name" value="ATP-DEPENDENT CLP PROTEASE"/>
    <property type="match status" value="1"/>
</dbReference>